<accession>A0A069NHV7</accession>
<dbReference type="EMBL" id="JFHE01000040">
    <property type="protein sequence ID" value="KDR27782.1"/>
    <property type="molecule type" value="Genomic_DNA"/>
</dbReference>
<evidence type="ECO:0000313" key="2">
    <source>
        <dbReference type="EMBL" id="GGD52004.1"/>
    </source>
</evidence>
<keyword evidence="5" id="KW-1185">Reference proteome</keyword>
<comment type="caution">
    <text evidence="3">The sequence shown here is derived from an EMBL/GenBank/DDBJ whole genome shotgun (WGS) entry which is preliminary data.</text>
</comment>
<dbReference type="Proteomes" id="UP000597138">
    <property type="component" value="Unassembled WGS sequence"/>
</dbReference>
<reference evidence="2" key="4">
    <citation type="submission" date="2024-05" db="EMBL/GenBank/DDBJ databases">
        <authorList>
            <person name="Sun Q."/>
            <person name="Zhou Y."/>
        </authorList>
    </citation>
    <scope>NUCLEOTIDE SEQUENCE</scope>
    <source>
        <strain evidence="2">CGMCC 1.11013</strain>
    </source>
</reference>
<keyword evidence="1" id="KW-0732">Signal</keyword>
<reference evidence="2" key="1">
    <citation type="journal article" date="2014" name="Int. J. Syst. Evol. Microbiol.">
        <title>Complete genome of a new Firmicutes species belonging to the dominant human colonic microbiota ('Ruminococcus bicirculans') reveals two chromosomes and a selective capacity to utilize plant glucans.</title>
        <authorList>
            <consortium name="NISC Comparative Sequencing Program"/>
            <person name="Wegmann U."/>
            <person name="Louis P."/>
            <person name="Goesmann A."/>
            <person name="Henrissat B."/>
            <person name="Duncan S.H."/>
            <person name="Flint H.J."/>
        </authorList>
    </citation>
    <scope>NUCLEOTIDE SEQUENCE</scope>
    <source>
        <strain evidence="2">CGMCC 1.11013</strain>
    </source>
</reference>
<reference evidence="5" key="3">
    <citation type="journal article" date="2019" name="Int. J. Syst. Evol. Microbiol.">
        <title>The Global Catalogue of Microorganisms (GCM) 10K type strain sequencing project: providing services to taxonomists for standard genome sequencing and annotation.</title>
        <authorList>
            <consortium name="The Broad Institute Genomics Platform"/>
            <consortium name="The Broad Institute Genome Sequencing Center for Infectious Disease"/>
            <person name="Wu L."/>
            <person name="Ma J."/>
        </authorList>
    </citation>
    <scope>NUCLEOTIDE SEQUENCE [LARGE SCALE GENOMIC DNA]</scope>
    <source>
        <strain evidence="5">CGMCC 1.11013</strain>
    </source>
</reference>
<feature type="chain" id="PRO_5001663656" description="Lipoprotein" evidence="1">
    <location>
        <begin position="23"/>
        <end position="156"/>
    </location>
</feature>
<name>A0A069NHV7_9BURK</name>
<gene>
    <name evidence="3" type="ORF">BG57_22600</name>
    <name evidence="2" type="ORF">GCM10010985_02130</name>
</gene>
<evidence type="ECO:0000313" key="3">
    <source>
        <dbReference type="EMBL" id="KDR27782.1"/>
    </source>
</evidence>
<evidence type="ECO:0000313" key="4">
    <source>
        <dbReference type="Proteomes" id="UP000027439"/>
    </source>
</evidence>
<reference evidence="3 4" key="2">
    <citation type="submission" date="2014-03" db="EMBL/GenBank/DDBJ databases">
        <title>Draft Genome Sequences of Four Burkholderia Strains.</title>
        <authorList>
            <person name="Liu X.Y."/>
            <person name="Li C.X."/>
            <person name="Xu J.H."/>
        </authorList>
    </citation>
    <scope>NUCLEOTIDE SEQUENCE [LARGE SCALE GENOMIC DNA]</scope>
    <source>
        <strain evidence="3 4">R27</strain>
    </source>
</reference>
<organism evidence="3 4">
    <name type="scientific">Caballeronia grimmiae</name>
    <dbReference type="NCBI Taxonomy" id="1071679"/>
    <lineage>
        <taxon>Bacteria</taxon>
        <taxon>Pseudomonadati</taxon>
        <taxon>Pseudomonadota</taxon>
        <taxon>Betaproteobacteria</taxon>
        <taxon>Burkholderiales</taxon>
        <taxon>Burkholderiaceae</taxon>
        <taxon>Caballeronia</taxon>
    </lineage>
</organism>
<protein>
    <recommendedName>
        <fullName evidence="6">Lipoprotein</fullName>
    </recommendedName>
</protein>
<evidence type="ECO:0000256" key="1">
    <source>
        <dbReference type="SAM" id="SignalP"/>
    </source>
</evidence>
<evidence type="ECO:0000313" key="5">
    <source>
        <dbReference type="Proteomes" id="UP000597138"/>
    </source>
</evidence>
<dbReference type="RefSeq" id="WP_152562703.1">
    <property type="nucleotide sequence ID" value="NZ_BMEG01000001.1"/>
</dbReference>
<sequence length="156" mass="17155">MRLKPTLRLLCGIIAISSTALAQRLPVFEDCPRAVQSIEQAPRLRFPDAQTRKYRSVLRDAANGPVDFAGHYVLAGWGCGAGCVMAAAIDKKSGRIVPLPFTVSDWPLDVSEPIEYRANSCVVIVKGSRNESNEHGTYYYAFNGTSFHLRATAPRQ</sequence>
<dbReference type="AlphaFoldDB" id="A0A069NHV7"/>
<dbReference type="Proteomes" id="UP000027439">
    <property type="component" value="Unassembled WGS sequence"/>
</dbReference>
<dbReference type="eggNOG" id="ENOG5033AS0">
    <property type="taxonomic scope" value="Bacteria"/>
</dbReference>
<evidence type="ECO:0008006" key="6">
    <source>
        <dbReference type="Google" id="ProtNLM"/>
    </source>
</evidence>
<dbReference type="OrthoDB" id="8757135at2"/>
<proteinExistence type="predicted"/>
<dbReference type="STRING" id="1071679.BG57_22600"/>
<feature type="signal peptide" evidence="1">
    <location>
        <begin position="1"/>
        <end position="22"/>
    </location>
</feature>
<dbReference type="EMBL" id="BMEG01000001">
    <property type="protein sequence ID" value="GGD52004.1"/>
    <property type="molecule type" value="Genomic_DNA"/>
</dbReference>